<dbReference type="Proteomes" id="UP000001285">
    <property type="component" value="Chromosome"/>
</dbReference>
<evidence type="ECO:0000256" key="4">
    <source>
        <dbReference type="ARBA" id="ARBA00022448"/>
    </source>
</evidence>
<dbReference type="AlphaFoldDB" id="G2KV29"/>
<keyword evidence="7" id="KW-0676">Redox-active center</keyword>
<dbReference type="CDD" id="cd02976">
    <property type="entry name" value="NrdH"/>
    <property type="match status" value="1"/>
</dbReference>
<evidence type="ECO:0000256" key="2">
    <source>
        <dbReference type="ARBA" id="ARBA00007787"/>
    </source>
</evidence>
<sequence>MSYKQEMKIMNSITVFTKNNCIQCKMTKRFLEEHNIDFVEKNTSENPEFVTYLKELGFKVVPVVEVEGAESFTGFRPDCLNKLVAEFA</sequence>
<reference evidence="9 10" key="1">
    <citation type="journal article" date="2011" name="Microb. Cell Fact.">
        <title>Genomic analysis reveals Lactobacillus sanfranciscensis as stable element in traditional sourdoughs.</title>
        <authorList>
            <person name="Vogel R.F."/>
            <person name="Pavlovic M."/>
            <person name="Ehrmann M.A."/>
            <person name="Wiezer A."/>
            <person name="Liesegang H."/>
            <person name="Offschanka S."/>
            <person name="Voget S."/>
            <person name="Angelov A."/>
            <person name="Bocker G."/>
            <person name="Liebl W."/>
        </authorList>
    </citation>
    <scope>NUCLEOTIDE SEQUENCE [LARGE SCALE GENOMIC DNA]</scope>
    <source>
        <strain evidence="9 10">TMW 1.1304</strain>
    </source>
</reference>
<dbReference type="GO" id="GO:0009055">
    <property type="term" value="F:electron transfer activity"/>
    <property type="evidence" value="ECO:0007669"/>
    <property type="project" value="TreeGrafter"/>
</dbReference>
<evidence type="ECO:0000313" key="10">
    <source>
        <dbReference type="Proteomes" id="UP000001285"/>
    </source>
</evidence>
<keyword evidence="6" id="KW-1015">Disulfide bond</keyword>
<dbReference type="STRING" id="714313.LSA_04700"/>
<keyword evidence="4" id="KW-0813">Transport</keyword>
<dbReference type="GO" id="GO:0016491">
    <property type="term" value="F:oxidoreductase activity"/>
    <property type="evidence" value="ECO:0007669"/>
    <property type="project" value="UniProtKB-KW"/>
</dbReference>
<feature type="domain" description="Glutaredoxin" evidence="8">
    <location>
        <begin position="13"/>
        <end position="68"/>
    </location>
</feature>
<dbReference type="EMBL" id="CP002461">
    <property type="protein sequence ID" value="AEN98918.1"/>
    <property type="molecule type" value="Genomic_DNA"/>
</dbReference>
<dbReference type="SUPFAM" id="SSF52833">
    <property type="entry name" value="Thioredoxin-like"/>
    <property type="match status" value="1"/>
</dbReference>
<evidence type="ECO:0000259" key="8">
    <source>
        <dbReference type="Pfam" id="PF00462"/>
    </source>
</evidence>
<proteinExistence type="inferred from homology"/>
<keyword evidence="9" id="KW-0560">Oxidoreductase</keyword>
<comment type="similarity">
    <text evidence="2">Belongs to the glutaredoxin family.</text>
</comment>
<dbReference type="KEGG" id="lsn:LSA_04700"/>
<dbReference type="Gene3D" id="3.40.30.10">
    <property type="entry name" value="Glutaredoxin"/>
    <property type="match status" value="1"/>
</dbReference>
<dbReference type="Pfam" id="PF00462">
    <property type="entry name" value="Glutaredoxin"/>
    <property type="match status" value="1"/>
</dbReference>
<dbReference type="PANTHER" id="PTHR34386:SF1">
    <property type="entry name" value="GLUTAREDOXIN-LIKE PROTEIN NRDH"/>
    <property type="match status" value="1"/>
</dbReference>
<dbReference type="GO" id="GO:0045454">
    <property type="term" value="P:cell redox homeostasis"/>
    <property type="evidence" value="ECO:0007669"/>
    <property type="project" value="InterPro"/>
</dbReference>
<dbReference type="PROSITE" id="PS51354">
    <property type="entry name" value="GLUTAREDOXIN_2"/>
    <property type="match status" value="1"/>
</dbReference>
<dbReference type="InterPro" id="IPR036249">
    <property type="entry name" value="Thioredoxin-like_sf"/>
</dbReference>
<dbReference type="NCBIfam" id="TIGR02194">
    <property type="entry name" value="GlrX_NrdH"/>
    <property type="match status" value="1"/>
</dbReference>
<dbReference type="HOGENOM" id="CLU_026126_9_0_9"/>
<evidence type="ECO:0000256" key="6">
    <source>
        <dbReference type="ARBA" id="ARBA00023157"/>
    </source>
</evidence>
<dbReference type="InterPro" id="IPR011909">
    <property type="entry name" value="GlrX_NrdH"/>
</dbReference>
<dbReference type="InterPro" id="IPR051548">
    <property type="entry name" value="Grx-like_ET"/>
</dbReference>
<evidence type="ECO:0000256" key="5">
    <source>
        <dbReference type="ARBA" id="ARBA00022982"/>
    </source>
</evidence>
<dbReference type="eggNOG" id="COG0695">
    <property type="taxonomic scope" value="Bacteria"/>
</dbReference>
<keyword evidence="5" id="KW-0249">Electron transport</keyword>
<evidence type="ECO:0000256" key="1">
    <source>
        <dbReference type="ARBA" id="ARBA00002292"/>
    </source>
</evidence>
<evidence type="ECO:0000313" key="9">
    <source>
        <dbReference type="EMBL" id="AEN98918.1"/>
    </source>
</evidence>
<gene>
    <name evidence="9" type="primary">nrdH</name>
    <name evidence="9" type="ordered locus">LSA_04700</name>
</gene>
<keyword evidence="10" id="KW-1185">Reference proteome</keyword>
<accession>G2KV29</accession>
<organism evidence="9 10">
    <name type="scientific">Fructilactobacillus sanfranciscensis (strain TMW 1.1304)</name>
    <name type="common">Lactobacillus sanfranciscensis</name>
    <dbReference type="NCBI Taxonomy" id="714313"/>
    <lineage>
        <taxon>Bacteria</taxon>
        <taxon>Bacillati</taxon>
        <taxon>Bacillota</taxon>
        <taxon>Bacilli</taxon>
        <taxon>Lactobacillales</taxon>
        <taxon>Lactobacillaceae</taxon>
        <taxon>Fructilactobacillus</taxon>
    </lineage>
</organism>
<comment type="function">
    <text evidence="1">Electron transport system for the ribonucleotide reductase system NrdEF.</text>
</comment>
<dbReference type="PANTHER" id="PTHR34386">
    <property type="entry name" value="GLUTAREDOXIN"/>
    <property type="match status" value="1"/>
</dbReference>
<dbReference type="InterPro" id="IPR002109">
    <property type="entry name" value="Glutaredoxin"/>
</dbReference>
<name>G2KV29_FRUST</name>
<protein>
    <recommendedName>
        <fullName evidence="3">Glutaredoxin-like protein NrdH</fullName>
    </recommendedName>
</protein>
<evidence type="ECO:0000256" key="3">
    <source>
        <dbReference type="ARBA" id="ARBA00017945"/>
    </source>
</evidence>
<evidence type="ECO:0000256" key="7">
    <source>
        <dbReference type="ARBA" id="ARBA00023284"/>
    </source>
</evidence>